<dbReference type="InterPro" id="IPR011419">
    <property type="entry name" value="ATP12_ATP_synth-F1-assembly"/>
</dbReference>
<evidence type="ECO:0000256" key="2">
    <source>
        <dbReference type="ARBA" id="ARBA00022946"/>
    </source>
</evidence>
<proteinExistence type="inferred from homology"/>
<dbReference type="SUPFAM" id="SSF160909">
    <property type="entry name" value="ATP12-like"/>
    <property type="match status" value="1"/>
</dbReference>
<comment type="caution">
    <text evidence="4">The sequence shown here is derived from an EMBL/GenBank/DDBJ whole genome shotgun (WGS) entry which is preliminary data.</text>
</comment>
<comment type="similarity">
    <text evidence="1">Belongs to the ATP12 family.</text>
</comment>
<dbReference type="Gene3D" id="1.10.3580.10">
    <property type="entry name" value="ATP12 ATPase"/>
    <property type="match status" value="1"/>
</dbReference>
<dbReference type="RefSeq" id="WP_010407353.1">
    <property type="nucleotide sequence ID" value="NZ_JAWXXV010000001.1"/>
</dbReference>
<dbReference type="Pfam" id="PF07542">
    <property type="entry name" value="ATP12"/>
    <property type="match status" value="1"/>
</dbReference>
<keyword evidence="2" id="KW-0809">Transit peptide</keyword>
<evidence type="ECO:0000313" key="4">
    <source>
        <dbReference type="EMBL" id="MDX5985816.1"/>
    </source>
</evidence>
<evidence type="ECO:0000256" key="1">
    <source>
        <dbReference type="ARBA" id="ARBA00008231"/>
    </source>
</evidence>
<evidence type="ECO:0000256" key="3">
    <source>
        <dbReference type="ARBA" id="ARBA00023186"/>
    </source>
</evidence>
<name>A0ABU4PNW4_9SPHN</name>
<gene>
    <name evidence="4" type="ORF">SIL82_16295</name>
</gene>
<reference evidence="4 5" key="1">
    <citation type="submission" date="2023-11" db="EMBL/GenBank/DDBJ databases">
        <title>MicrobeMod: A computational toolkit for identifying prokaryotic methylation and restriction-modification with nanopore sequencing.</title>
        <authorList>
            <person name="Crits-Christoph A."/>
            <person name="Kang S.C."/>
            <person name="Lee H."/>
            <person name="Ostrov N."/>
        </authorList>
    </citation>
    <scope>NUCLEOTIDE SEQUENCE [LARGE SCALE GENOMIC DNA]</scope>
    <source>
        <strain evidence="4 5">ATCC 14820</strain>
    </source>
</reference>
<dbReference type="InterPro" id="IPR023335">
    <property type="entry name" value="ATP12_ortho_dom_sf"/>
</dbReference>
<keyword evidence="5" id="KW-1185">Reference proteome</keyword>
<protein>
    <submittedName>
        <fullName evidence="4">ATP12 family protein</fullName>
    </submittedName>
</protein>
<dbReference type="Gene3D" id="3.30.2180.10">
    <property type="entry name" value="ATP12-like"/>
    <property type="match status" value="1"/>
</dbReference>
<keyword evidence="3" id="KW-0143">Chaperone</keyword>
<dbReference type="PANTHER" id="PTHR21013:SF10">
    <property type="entry name" value="ATP SYNTHASE MITOCHONDRIAL F1 COMPLEX ASSEMBLY FACTOR 2"/>
    <property type="match status" value="1"/>
</dbReference>
<sequence>MKRFWTHVTLDHNRAVQLDGKPVRTPGRVPLALPTAALAEAVAEEWRAVKGEINPLAMPLTGLANAAIDRVGPDPALFARGLATYAESDLLCYRADAPEDLVARQAAAWDPLLDWARARYDVQIEVATGILHRAQPVATLTRLGTAIAARNAFALAALSPIVTIGGSLIAALALAEGAASAEQTWDAVTLDEDYQAERWGRDPLAAAGIAARRRDFDAGVRFLTLGQAADEADHATLS</sequence>
<organism evidence="4 5">
    <name type="scientific">Sphingomonas echinoides</name>
    <dbReference type="NCBI Taxonomy" id="59803"/>
    <lineage>
        <taxon>Bacteria</taxon>
        <taxon>Pseudomonadati</taxon>
        <taxon>Pseudomonadota</taxon>
        <taxon>Alphaproteobacteria</taxon>
        <taxon>Sphingomonadales</taxon>
        <taxon>Sphingomonadaceae</taxon>
        <taxon>Sphingomonas</taxon>
    </lineage>
</organism>
<dbReference type="EMBL" id="JAWXXV010000001">
    <property type="protein sequence ID" value="MDX5985816.1"/>
    <property type="molecule type" value="Genomic_DNA"/>
</dbReference>
<accession>A0ABU4PNW4</accession>
<dbReference type="InterPro" id="IPR042272">
    <property type="entry name" value="ATP12_ATP_synth-F1-assembly_N"/>
</dbReference>
<evidence type="ECO:0000313" key="5">
    <source>
        <dbReference type="Proteomes" id="UP001279660"/>
    </source>
</evidence>
<dbReference type="PANTHER" id="PTHR21013">
    <property type="entry name" value="ATP SYNTHASE MITOCHONDRIAL F1 COMPLEX ASSEMBLY FACTOR 2/ATP12 PROTEIN, MITOCHONDRIAL PRECURSOR"/>
    <property type="match status" value="1"/>
</dbReference>
<dbReference type="Proteomes" id="UP001279660">
    <property type="component" value="Unassembled WGS sequence"/>
</dbReference>